<dbReference type="SUPFAM" id="SSF52374">
    <property type="entry name" value="Nucleotidylyl transferase"/>
    <property type="match status" value="1"/>
</dbReference>
<keyword evidence="3" id="KW-1185">Reference proteome</keyword>
<dbReference type="OrthoDB" id="3558741at2759"/>
<dbReference type="InterPro" id="IPR014729">
    <property type="entry name" value="Rossmann-like_a/b/a_fold"/>
</dbReference>
<evidence type="ECO:0000259" key="1">
    <source>
        <dbReference type="Pfam" id="PF01467"/>
    </source>
</evidence>
<comment type="caution">
    <text evidence="2">The sequence shown here is derived from an EMBL/GenBank/DDBJ whole genome shotgun (WGS) entry which is preliminary data.</text>
</comment>
<evidence type="ECO:0000313" key="2">
    <source>
        <dbReference type="EMBL" id="KAH6874747.1"/>
    </source>
</evidence>
<accession>A0A9P9AG29</accession>
<feature type="domain" description="Cytidyltransferase-like" evidence="1">
    <location>
        <begin position="49"/>
        <end position="81"/>
    </location>
</feature>
<gene>
    <name evidence="2" type="ORF">B0T10DRAFT_567148</name>
</gene>
<dbReference type="Proteomes" id="UP000777438">
    <property type="component" value="Unassembled WGS sequence"/>
</dbReference>
<dbReference type="InterPro" id="IPR004821">
    <property type="entry name" value="Cyt_trans-like"/>
</dbReference>
<dbReference type="EMBL" id="JAGPYM010000037">
    <property type="protein sequence ID" value="KAH6874747.1"/>
    <property type="molecule type" value="Genomic_DNA"/>
</dbReference>
<dbReference type="Gene3D" id="3.40.50.620">
    <property type="entry name" value="HUPs"/>
    <property type="match status" value="1"/>
</dbReference>
<dbReference type="AlphaFoldDB" id="A0A9P9AG29"/>
<organism evidence="2 3">
    <name type="scientific">Thelonectria olida</name>
    <dbReference type="NCBI Taxonomy" id="1576542"/>
    <lineage>
        <taxon>Eukaryota</taxon>
        <taxon>Fungi</taxon>
        <taxon>Dikarya</taxon>
        <taxon>Ascomycota</taxon>
        <taxon>Pezizomycotina</taxon>
        <taxon>Sordariomycetes</taxon>
        <taxon>Hypocreomycetidae</taxon>
        <taxon>Hypocreales</taxon>
        <taxon>Nectriaceae</taxon>
        <taxon>Thelonectria</taxon>
    </lineage>
</organism>
<sequence>MASLPLAAYVEAIHFRGEDVSKAPNRPFKGDVSKTSPLLLRRGVNRILIFPGSFNPPHRGHLELLRHAFENARDDLGIVAAIIIMTDDCRLQDKLSEEESAFILSKEQRANLWRFGDTTPDWAWVYDRSEANWANFRSELARNLGAERRINPRSWQCTDLITSDISRLVDFRYSNSLRQFSGYAMWEKPSIERWKLERQIRTRLEGNLDTVISDALEVAVAKIDSGWVCHRFRKPKAMIRFVPCDTRTRTSDPPSSTKIRQLISTLSVYGTRARLDVMALNPGLLVEYVLQGLPRSTRVCTETETKQKTGHVPKEIQW</sequence>
<dbReference type="Pfam" id="PF01467">
    <property type="entry name" value="CTP_transf_like"/>
    <property type="match status" value="1"/>
</dbReference>
<protein>
    <recommendedName>
        <fullName evidence="1">Cytidyltransferase-like domain-containing protein</fullName>
    </recommendedName>
</protein>
<proteinExistence type="predicted"/>
<name>A0A9P9AG29_9HYPO</name>
<dbReference type="GO" id="GO:0003824">
    <property type="term" value="F:catalytic activity"/>
    <property type="evidence" value="ECO:0007669"/>
    <property type="project" value="InterPro"/>
</dbReference>
<evidence type="ECO:0000313" key="3">
    <source>
        <dbReference type="Proteomes" id="UP000777438"/>
    </source>
</evidence>
<reference evidence="2 3" key="1">
    <citation type="journal article" date="2021" name="Nat. Commun.">
        <title>Genetic determinants of endophytism in the Arabidopsis root mycobiome.</title>
        <authorList>
            <person name="Mesny F."/>
            <person name="Miyauchi S."/>
            <person name="Thiergart T."/>
            <person name="Pickel B."/>
            <person name="Atanasova L."/>
            <person name="Karlsson M."/>
            <person name="Huettel B."/>
            <person name="Barry K.W."/>
            <person name="Haridas S."/>
            <person name="Chen C."/>
            <person name="Bauer D."/>
            <person name="Andreopoulos W."/>
            <person name="Pangilinan J."/>
            <person name="LaButti K."/>
            <person name="Riley R."/>
            <person name="Lipzen A."/>
            <person name="Clum A."/>
            <person name="Drula E."/>
            <person name="Henrissat B."/>
            <person name="Kohler A."/>
            <person name="Grigoriev I.V."/>
            <person name="Martin F.M."/>
            <person name="Hacquard S."/>
        </authorList>
    </citation>
    <scope>NUCLEOTIDE SEQUENCE [LARGE SCALE GENOMIC DNA]</scope>
    <source>
        <strain evidence="2 3">MPI-CAGE-CH-0241</strain>
    </source>
</reference>